<evidence type="ECO:0000256" key="1">
    <source>
        <dbReference type="ARBA" id="ARBA00022630"/>
    </source>
</evidence>
<accession>A0A2Z6B3C8</accession>
<gene>
    <name evidence="4" type="ORF">DFE_3237</name>
</gene>
<dbReference type="Gene3D" id="3.40.50.360">
    <property type="match status" value="1"/>
</dbReference>
<sequence>MMNSPMPAVISASPRPGGNSDRAAALFARGAEEMVGAEVRVQHLRRFEVHPCTACYRCQHDPSRQCYLSERDQSGALFQQLMTAPSLFLSAPIFFYHLPASFKAWIDRGQSYWLRRREGDSVLTSLPVRPAWVCLVAGRKQGEKTFEGSLLTLKYFLKIFNFEMQTPLTLRGLEGAGDLAVHPGACSALTQLGGEAAKLAMSAGE</sequence>
<dbReference type="EMBL" id="AP017378">
    <property type="protein sequence ID" value="BBD09963.1"/>
    <property type="molecule type" value="Genomic_DNA"/>
</dbReference>
<evidence type="ECO:0000313" key="4">
    <source>
        <dbReference type="EMBL" id="BBD09963.1"/>
    </source>
</evidence>
<keyword evidence="1" id="KW-0285">Flavoprotein</keyword>
<dbReference type="KEGG" id="dfl:DFE_3237"/>
<feature type="domain" description="NADPH-dependent FMN reductase-like" evidence="3">
    <location>
        <begin position="8"/>
        <end position="111"/>
    </location>
</feature>
<dbReference type="InterPro" id="IPR029039">
    <property type="entry name" value="Flavoprotein-like_sf"/>
</dbReference>
<dbReference type="Pfam" id="PF03358">
    <property type="entry name" value="FMN_red"/>
    <property type="match status" value="1"/>
</dbReference>
<dbReference type="PANTHER" id="PTHR43278:SF4">
    <property type="entry name" value="NAD(P)H-DEPENDENT FMN-CONTAINING OXIDOREDUCTASE YWQN-RELATED"/>
    <property type="match status" value="1"/>
</dbReference>
<dbReference type="AlphaFoldDB" id="A0A2Z6B3C8"/>
<dbReference type="OrthoDB" id="9805976at2"/>
<organism evidence="4 5">
    <name type="scientific">Desulfovibrio ferrophilus</name>
    <dbReference type="NCBI Taxonomy" id="241368"/>
    <lineage>
        <taxon>Bacteria</taxon>
        <taxon>Pseudomonadati</taxon>
        <taxon>Thermodesulfobacteriota</taxon>
        <taxon>Desulfovibrionia</taxon>
        <taxon>Desulfovibrionales</taxon>
        <taxon>Desulfovibrionaceae</taxon>
        <taxon>Desulfovibrio</taxon>
    </lineage>
</organism>
<dbReference type="SUPFAM" id="SSF52218">
    <property type="entry name" value="Flavoproteins"/>
    <property type="match status" value="1"/>
</dbReference>
<keyword evidence="5" id="KW-1185">Reference proteome</keyword>
<dbReference type="PANTHER" id="PTHR43278">
    <property type="entry name" value="NAD(P)H-DEPENDENT FMN-CONTAINING OXIDOREDUCTASE YWQN-RELATED"/>
    <property type="match status" value="1"/>
</dbReference>
<evidence type="ECO:0000313" key="5">
    <source>
        <dbReference type="Proteomes" id="UP000269883"/>
    </source>
</evidence>
<dbReference type="InterPro" id="IPR051796">
    <property type="entry name" value="ISF_SsuE-like"/>
</dbReference>
<dbReference type="InterPro" id="IPR005025">
    <property type="entry name" value="FMN_Rdtase-like_dom"/>
</dbReference>
<reference evidence="4 5" key="1">
    <citation type="journal article" date="2018" name="Sci. Adv.">
        <title>Multi-heme cytochromes provide a pathway for survival in energy-limited environments.</title>
        <authorList>
            <person name="Deng X."/>
            <person name="Dohmae N."/>
            <person name="Nealson K.H."/>
            <person name="Hashimoto K."/>
            <person name="Okamoto A."/>
        </authorList>
    </citation>
    <scope>NUCLEOTIDE SEQUENCE [LARGE SCALE GENOMIC DNA]</scope>
    <source>
        <strain evidence="4 5">IS5</strain>
    </source>
</reference>
<dbReference type="GO" id="GO:0016491">
    <property type="term" value="F:oxidoreductase activity"/>
    <property type="evidence" value="ECO:0007669"/>
    <property type="project" value="InterPro"/>
</dbReference>
<protein>
    <submittedName>
        <fullName evidence="4">NADPH-dependent FMN reductase</fullName>
    </submittedName>
</protein>
<proteinExistence type="predicted"/>
<dbReference type="RefSeq" id="WP_126380955.1">
    <property type="nucleotide sequence ID" value="NZ_AP017378.1"/>
</dbReference>
<name>A0A2Z6B3C8_9BACT</name>
<evidence type="ECO:0000259" key="3">
    <source>
        <dbReference type="Pfam" id="PF03358"/>
    </source>
</evidence>
<keyword evidence="2" id="KW-0288">FMN</keyword>
<dbReference type="Proteomes" id="UP000269883">
    <property type="component" value="Chromosome"/>
</dbReference>
<evidence type="ECO:0000256" key="2">
    <source>
        <dbReference type="ARBA" id="ARBA00022643"/>
    </source>
</evidence>